<organism evidence="1 2">
    <name type="scientific">Apodemus speciosus</name>
    <name type="common">Large Japanese field mouse</name>
    <dbReference type="NCBI Taxonomy" id="105296"/>
    <lineage>
        <taxon>Eukaryota</taxon>
        <taxon>Metazoa</taxon>
        <taxon>Chordata</taxon>
        <taxon>Craniata</taxon>
        <taxon>Vertebrata</taxon>
        <taxon>Euteleostomi</taxon>
        <taxon>Mammalia</taxon>
        <taxon>Eutheria</taxon>
        <taxon>Euarchontoglires</taxon>
        <taxon>Glires</taxon>
        <taxon>Rodentia</taxon>
        <taxon>Myomorpha</taxon>
        <taxon>Muroidea</taxon>
        <taxon>Muridae</taxon>
        <taxon>Murinae</taxon>
        <taxon>Apodemus</taxon>
    </lineage>
</organism>
<dbReference type="Proteomes" id="UP001623349">
    <property type="component" value="Unassembled WGS sequence"/>
</dbReference>
<reference evidence="1 2" key="1">
    <citation type="submission" date="2024-08" db="EMBL/GenBank/DDBJ databases">
        <title>The draft genome of Apodemus speciosus.</title>
        <authorList>
            <person name="Nabeshima K."/>
            <person name="Suzuki S."/>
            <person name="Onuma M."/>
        </authorList>
    </citation>
    <scope>NUCLEOTIDE SEQUENCE [LARGE SCALE GENOMIC DNA]</scope>
    <source>
        <strain evidence="1">IB14-021</strain>
    </source>
</reference>
<name>A0ABQ0F3G8_APOSI</name>
<dbReference type="EMBL" id="BAAFST010000009">
    <property type="protein sequence ID" value="GAB1293832.1"/>
    <property type="molecule type" value="Genomic_DNA"/>
</dbReference>
<gene>
    <name evidence="1" type="ORF">APTSU1_000906500</name>
</gene>
<evidence type="ECO:0000313" key="1">
    <source>
        <dbReference type="EMBL" id="GAB1293832.1"/>
    </source>
</evidence>
<keyword evidence="2" id="KW-1185">Reference proteome</keyword>
<evidence type="ECO:0000313" key="2">
    <source>
        <dbReference type="Proteomes" id="UP001623349"/>
    </source>
</evidence>
<proteinExistence type="predicted"/>
<comment type="caution">
    <text evidence="1">The sequence shown here is derived from an EMBL/GenBank/DDBJ whole genome shotgun (WGS) entry which is preliminary data.</text>
</comment>
<accession>A0ABQ0F3G8</accession>
<sequence length="114" mass="13335">MNFELCQLSSRQAERLCALEKKYENIQKPQNSIQEITERTSTDIIHKTTVHSKKILVESDGLLQELRRFNQEGTQLVKECVRHCSSLISNLETVSQEITQMWDPEQRWTTSDLL</sequence>
<protein>
    <submittedName>
        <fullName evidence="1">Kinesin-like protein KIF11</fullName>
    </submittedName>
</protein>